<dbReference type="AlphaFoldDB" id="A0A0F6SR68"/>
<dbReference type="Pfam" id="PF01061">
    <property type="entry name" value="ABC2_membrane"/>
    <property type="match status" value="1"/>
</dbReference>
<evidence type="ECO:0000256" key="6">
    <source>
        <dbReference type="ARBA" id="ARBA00022989"/>
    </source>
</evidence>
<feature type="transmembrane region" description="Helical" evidence="9">
    <location>
        <begin position="220"/>
        <end position="240"/>
    </location>
</feature>
<dbReference type="GO" id="GO:0046677">
    <property type="term" value="P:response to antibiotic"/>
    <property type="evidence" value="ECO:0007669"/>
    <property type="project" value="UniProtKB-KW"/>
</dbReference>
<dbReference type="HOGENOM" id="CLU_039483_7_1_11"/>
<name>A0A0F6SR68_9CORY</name>
<keyword evidence="8" id="KW-0046">Antibiotic resistance</keyword>
<evidence type="ECO:0000256" key="8">
    <source>
        <dbReference type="ARBA" id="ARBA00023251"/>
    </source>
</evidence>
<keyword evidence="6 9" id="KW-1133">Transmembrane helix</keyword>
<evidence type="ECO:0000313" key="11">
    <source>
        <dbReference type="EMBL" id="AKF27434.1"/>
    </source>
</evidence>
<keyword evidence="12" id="KW-1185">Reference proteome</keyword>
<keyword evidence="7 9" id="KW-0472">Membrane</keyword>
<evidence type="ECO:0000256" key="2">
    <source>
        <dbReference type="ARBA" id="ARBA00007783"/>
    </source>
</evidence>
<sequence length="247" mass="27022">MNPHYLLATVKRVLLQLKADKRSIALILLAPVALMSLFYYMYSSTPAGTQLFKTISTVMVAVFPLMLMFLMTSVTMQRERNAGTLERLWTTNIHRVDLIGGYGVAFGIMAVAQSLLMVLTLRYLLGVETESEWWISTLIAAITGLIGVSLGLLSSAFASTEFQAIQTLPLLILPQFLLCGLLIPRDDLPDVLRWVSNVLPLSYAVDAALEASRTGIGQQVVVNIAICAAFAVGFLLVAALSMPRKTR</sequence>
<dbReference type="InterPro" id="IPR047817">
    <property type="entry name" value="ABC2_TM_bact-type"/>
</dbReference>
<evidence type="ECO:0000256" key="9">
    <source>
        <dbReference type="RuleBase" id="RU361157"/>
    </source>
</evidence>
<evidence type="ECO:0000256" key="3">
    <source>
        <dbReference type="ARBA" id="ARBA00022448"/>
    </source>
</evidence>
<dbReference type="InterPro" id="IPR013525">
    <property type="entry name" value="ABC2_TM"/>
</dbReference>
<keyword evidence="3 9" id="KW-0813">Transport</keyword>
<dbReference type="InterPro" id="IPR000412">
    <property type="entry name" value="ABC_2_transport"/>
</dbReference>
<evidence type="ECO:0000256" key="1">
    <source>
        <dbReference type="ARBA" id="ARBA00004651"/>
    </source>
</evidence>
<evidence type="ECO:0000259" key="10">
    <source>
        <dbReference type="PROSITE" id="PS51012"/>
    </source>
</evidence>
<evidence type="ECO:0000256" key="5">
    <source>
        <dbReference type="ARBA" id="ARBA00022692"/>
    </source>
</evidence>
<feature type="domain" description="ABC transmembrane type-2" evidence="10">
    <location>
        <begin position="22"/>
        <end position="245"/>
    </location>
</feature>
<dbReference type="InterPro" id="IPR051449">
    <property type="entry name" value="ABC-2_transporter_component"/>
</dbReference>
<dbReference type="Proteomes" id="UP000034037">
    <property type="component" value="Chromosome"/>
</dbReference>
<dbReference type="PATRIC" id="fig|92706.3.peg.1598"/>
<accession>A0A0F6SR68</accession>
<evidence type="ECO:0000256" key="4">
    <source>
        <dbReference type="ARBA" id="ARBA00022475"/>
    </source>
</evidence>
<keyword evidence="4 9" id="KW-1003">Cell membrane</keyword>
<evidence type="ECO:0000313" key="12">
    <source>
        <dbReference type="Proteomes" id="UP000034037"/>
    </source>
</evidence>
<protein>
    <recommendedName>
        <fullName evidence="9">Transport permease protein</fullName>
    </recommendedName>
</protein>
<evidence type="ECO:0000256" key="7">
    <source>
        <dbReference type="ARBA" id="ARBA00023136"/>
    </source>
</evidence>
<gene>
    <name evidence="11" type="ORF">YH66_07685</name>
</gene>
<feature type="transmembrane region" description="Helical" evidence="9">
    <location>
        <begin position="54"/>
        <end position="75"/>
    </location>
</feature>
<dbReference type="PROSITE" id="PS51012">
    <property type="entry name" value="ABC_TM2"/>
    <property type="match status" value="1"/>
</dbReference>
<dbReference type="PANTHER" id="PTHR30294">
    <property type="entry name" value="MEMBRANE COMPONENT OF ABC TRANSPORTER YHHJ-RELATED"/>
    <property type="match status" value="1"/>
</dbReference>
<feature type="transmembrane region" description="Helical" evidence="9">
    <location>
        <begin position="133"/>
        <end position="153"/>
    </location>
</feature>
<dbReference type="RefSeq" id="WP_003856226.1">
    <property type="nucleotide sequence ID" value="NZ_CP011309.1"/>
</dbReference>
<keyword evidence="5 9" id="KW-0812">Transmembrane</keyword>
<organism evidence="11 12">
    <name type="scientific">[Brevibacterium] flavum</name>
    <dbReference type="NCBI Taxonomy" id="92706"/>
    <lineage>
        <taxon>Bacteria</taxon>
        <taxon>Bacillati</taxon>
        <taxon>Actinomycetota</taxon>
        <taxon>Actinomycetes</taxon>
        <taxon>Mycobacteriales</taxon>
        <taxon>Corynebacteriaceae</taxon>
        <taxon>Corynebacterium</taxon>
    </lineage>
</organism>
<feature type="transmembrane region" description="Helical" evidence="9">
    <location>
        <begin position="96"/>
        <end position="121"/>
    </location>
</feature>
<dbReference type="EMBL" id="CP011309">
    <property type="protein sequence ID" value="AKF27434.1"/>
    <property type="molecule type" value="Genomic_DNA"/>
</dbReference>
<dbReference type="PANTHER" id="PTHR30294:SF38">
    <property type="entry name" value="TRANSPORT PERMEASE PROTEIN"/>
    <property type="match status" value="1"/>
</dbReference>
<dbReference type="GO" id="GO:0140359">
    <property type="term" value="F:ABC-type transporter activity"/>
    <property type="evidence" value="ECO:0007669"/>
    <property type="project" value="InterPro"/>
</dbReference>
<proteinExistence type="inferred from homology"/>
<dbReference type="GO" id="GO:0043190">
    <property type="term" value="C:ATP-binding cassette (ABC) transporter complex"/>
    <property type="evidence" value="ECO:0007669"/>
    <property type="project" value="InterPro"/>
</dbReference>
<dbReference type="PIRSF" id="PIRSF006648">
    <property type="entry name" value="DrrB"/>
    <property type="match status" value="1"/>
</dbReference>
<comment type="caution">
    <text evidence="9">Lacks conserved residue(s) required for the propagation of feature annotation.</text>
</comment>
<comment type="similarity">
    <text evidence="2 9">Belongs to the ABC-2 integral membrane protein family.</text>
</comment>
<comment type="subcellular location">
    <subcellularLocation>
        <location evidence="1 9">Cell membrane</location>
        <topology evidence="1 9">Multi-pass membrane protein</topology>
    </subcellularLocation>
</comment>
<reference evidence="11 12" key="1">
    <citation type="submission" date="2015-04" db="EMBL/GenBank/DDBJ databases">
        <title>Complete Genome Sequence of Brevibacterium flavum ATCC 15168.</title>
        <authorList>
            <person name="Ahn J."/>
            <person name="Park G."/>
            <person name="Jeon W."/>
            <person name="Jang Y."/>
            <person name="Jang M."/>
            <person name="Lee H."/>
            <person name="Lee H."/>
        </authorList>
    </citation>
    <scope>NUCLEOTIDE SEQUENCE [LARGE SCALE GENOMIC DNA]</scope>
    <source>
        <strain evidence="11 12">ATCC 15168</strain>
    </source>
</reference>
<feature type="transmembrane region" description="Helical" evidence="9">
    <location>
        <begin position="24"/>
        <end position="42"/>
    </location>
</feature>